<dbReference type="KEGG" id="fse:DI487_12940"/>
<name>A0A2U8QWT7_9FLAO</name>
<dbReference type="Proteomes" id="UP000245429">
    <property type="component" value="Chromosome"/>
</dbReference>
<organism evidence="1 2">
    <name type="scientific">Flavobacterium sediminis</name>
    <dbReference type="NCBI Taxonomy" id="2201181"/>
    <lineage>
        <taxon>Bacteria</taxon>
        <taxon>Pseudomonadati</taxon>
        <taxon>Bacteroidota</taxon>
        <taxon>Flavobacteriia</taxon>
        <taxon>Flavobacteriales</taxon>
        <taxon>Flavobacteriaceae</taxon>
        <taxon>Flavobacterium</taxon>
    </lineage>
</organism>
<evidence type="ECO:0000313" key="1">
    <source>
        <dbReference type="EMBL" id="AWM14672.1"/>
    </source>
</evidence>
<keyword evidence="2" id="KW-1185">Reference proteome</keyword>
<gene>
    <name evidence="1" type="ORF">DI487_12940</name>
</gene>
<dbReference type="RefSeq" id="WP_026726499.1">
    <property type="nucleotide sequence ID" value="NZ_CP029463.1"/>
</dbReference>
<proteinExistence type="predicted"/>
<evidence type="ECO:0000313" key="2">
    <source>
        <dbReference type="Proteomes" id="UP000245429"/>
    </source>
</evidence>
<protein>
    <submittedName>
        <fullName evidence="1">Uncharacterized protein</fullName>
    </submittedName>
</protein>
<dbReference type="EMBL" id="CP029463">
    <property type="protein sequence ID" value="AWM14672.1"/>
    <property type="molecule type" value="Genomic_DNA"/>
</dbReference>
<dbReference type="AlphaFoldDB" id="A0A2U8QWT7"/>
<dbReference type="OrthoDB" id="9839584at2"/>
<accession>A0A2U8QWT7</accession>
<reference evidence="1 2" key="1">
    <citation type="submission" date="2018-05" db="EMBL/GenBank/DDBJ databases">
        <title>Flavobacterium sp. MEBiC07310.</title>
        <authorList>
            <person name="Baek K."/>
        </authorList>
    </citation>
    <scope>NUCLEOTIDE SEQUENCE [LARGE SCALE GENOMIC DNA]</scope>
    <source>
        <strain evidence="1 2">MEBiC07310</strain>
    </source>
</reference>
<sequence>MILKYIILKNKNTPILFPREPFSHYEVAYSLGDVISAGFCVIRIKEEKLQIKCFGESLTLAIKSNPNEDKEIIKNFIANKY</sequence>